<keyword evidence="2" id="KW-0012">Acyltransferase</keyword>
<dbReference type="Pfam" id="PF13673">
    <property type="entry name" value="Acetyltransf_10"/>
    <property type="match status" value="1"/>
</dbReference>
<evidence type="ECO:0000256" key="2">
    <source>
        <dbReference type="ARBA" id="ARBA00023315"/>
    </source>
</evidence>
<evidence type="ECO:0000256" key="1">
    <source>
        <dbReference type="ARBA" id="ARBA00022679"/>
    </source>
</evidence>
<dbReference type="OrthoDB" id="9794566at2"/>
<accession>A0A410QEQ0</accession>
<dbReference type="KEGG" id="spoa:EQM13_13585"/>
<dbReference type="Proteomes" id="UP000287969">
    <property type="component" value="Chromosome"/>
</dbReference>
<dbReference type="InterPro" id="IPR000182">
    <property type="entry name" value="GNAT_dom"/>
</dbReference>
<dbReference type="SUPFAM" id="SSF55729">
    <property type="entry name" value="Acyl-CoA N-acyltransferases (Nat)"/>
    <property type="match status" value="2"/>
</dbReference>
<dbReference type="Pfam" id="PF00583">
    <property type="entry name" value="Acetyltransf_1"/>
    <property type="match status" value="1"/>
</dbReference>
<organism evidence="4 5">
    <name type="scientific">Acidilutibacter cellobiosedens</name>
    <dbReference type="NCBI Taxonomy" id="2507161"/>
    <lineage>
        <taxon>Bacteria</taxon>
        <taxon>Bacillati</taxon>
        <taxon>Bacillota</taxon>
        <taxon>Tissierellia</taxon>
        <taxon>Tissierellales</taxon>
        <taxon>Acidilutibacteraceae</taxon>
        <taxon>Acidilutibacter</taxon>
    </lineage>
</organism>
<dbReference type="PROSITE" id="PS51186">
    <property type="entry name" value="GNAT"/>
    <property type="match status" value="2"/>
</dbReference>
<dbReference type="GO" id="GO:0016747">
    <property type="term" value="F:acyltransferase activity, transferring groups other than amino-acyl groups"/>
    <property type="evidence" value="ECO:0007669"/>
    <property type="project" value="InterPro"/>
</dbReference>
<reference evidence="5" key="1">
    <citation type="submission" date="2019-01" db="EMBL/GenBank/DDBJ databases">
        <title>Draft genomes of a novel of Sporanaerobacter strains.</title>
        <authorList>
            <person name="Ma S."/>
        </authorList>
    </citation>
    <scope>NUCLEOTIDE SEQUENCE [LARGE SCALE GENOMIC DNA]</scope>
    <source>
        <strain evidence="5">NJN-17</strain>
    </source>
</reference>
<dbReference type="RefSeq" id="WP_128752978.1">
    <property type="nucleotide sequence ID" value="NZ_CP035282.1"/>
</dbReference>
<evidence type="ECO:0000313" key="4">
    <source>
        <dbReference type="EMBL" id="QAT62523.1"/>
    </source>
</evidence>
<dbReference type="PANTHER" id="PTHR43420">
    <property type="entry name" value="ACETYLTRANSFERASE"/>
    <property type="match status" value="1"/>
</dbReference>
<dbReference type="CDD" id="cd04301">
    <property type="entry name" value="NAT_SF"/>
    <property type="match status" value="1"/>
</dbReference>
<protein>
    <submittedName>
        <fullName evidence="4">GNAT family N-acetyltransferase</fullName>
    </submittedName>
</protein>
<dbReference type="PANTHER" id="PTHR43420:SF44">
    <property type="entry name" value="ACETYLTRANSFERASE YPEA"/>
    <property type="match status" value="1"/>
</dbReference>
<name>A0A410QEQ0_9FIRM</name>
<proteinExistence type="predicted"/>
<sequence length="285" mass="33154">MFDYKTLENTNIEMLYKGFLGAFSDYQVEIDLSLFDFCQLLQRRGYVPGISIGAFKDEELAGFVLNGLRNWRGEQTVYDIGTGVIREYRKQGITNNMLLKVKELFNKKDVSRYLLEVIQSNTSAVRIYKKQGFKIIRNLLCFELDNKDEYDHSMAYKVEHVNRIKSNEWKLMTSFWDFIPSWQNSIDSINAVSDTFVYSVVRVNNTKIGYGIVSKKTGDIPQIAVDKNYRHKGIGRSIITDLLKNTESQKIRIFNIDEDSESMTNFIFKSGFKYKVGQYEMALKL</sequence>
<gene>
    <name evidence="4" type="ORF">EQM13_13585</name>
</gene>
<dbReference type="Gene3D" id="3.40.630.30">
    <property type="match status" value="2"/>
</dbReference>
<dbReference type="InterPro" id="IPR016181">
    <property type="entry name" value="Acyl_CoA_acyltransferase"/>
</dbReference>
<keyword evidence="1 4" id="KW-0808">Transferase</keyword>
<evidence type="ECO:0000259" key="3">
    <source>
        <dbReference type="PROSITE" id="PS51186"/>
    </source>
</evidence>
<keyword evidence="5" id="KW-1185">Reference proteome</keyword>
<dbReference type="InterPro" id="IPR050680">
    <property type="entry name" value="YpeA/RimI_acetyltransf"/>
</dbReference>
<feature type="domain" description="N-acetyltransferase" evidence="3">
    <location>
        <begin position="2"/>
        <end position="159"/>
    </location>
</feature>
<evidence type="ECO:0000313" key="5">
    <source>
        <dbReference type="Proteomes" id="UP000287969"/>
    </source>
</evidence>
<dbReference type="EMBL" id="CP035282">
    <property type="protein sequence ID" value="QAT62523.1"/>
    <property type="molecule type" value="Genomic_DNA"/>
</dbReference>
<feature type="domain" description="N-acetyltransferase" evidence="3">
    <location>
        <begin position="153"/>
        <end position="285"/>
    </location>
</feature>
<dbReference type="AlphaFoldDB" id="A0A410QEQ0"/>